<comment type="subunit">
    <text evidence="9">Forms a ring-shaped head-to-tail homodimer around DNA.</text>
</comment>
<dbReference type="Pfam" id="PF02768">
    <property type="entry name" value="DNA_pol3_beta_3"/>
    <property type="match status" value="1"/>
</dbReference>
<sequence>MRISVLLEKFKKGLNAVDRIVASKNTLPILSNVLIKTEEGQVVLSATDLEIGINYYLGGKIEGEGSITVPGKVLGSFVNSLSEEKITLESTNGVLFAKTENSEANINGMAADEFPIIPKIIGKEVLEIDGGLLKTAISQVVFSASFDESRPVLTGVYFIVGDNMLKMVATDSYRLAEKTINIPTNHKASFIIPVKTIQELYRIIAGGEKIKIVVSENQVMFLLPDMDITSRIIEGDYPDYEQIIPKNFKTHTSVPTAELANTIKTASFFARENANNIKITLYPDHLLVEATSSQLGNFKSQIKCVVQGEENEVSFNARYLLDALGGVDSAKVKIELIGKINPGVLRPDNGSGVIYIIMPLRS</sequence>
<dbReference type="InterPro" id="IPR022637">
    <property type="entry name" value="DNA_polIII_beta_cen"/>
</dbReference>
<evidence type="ECO:0000256" key="6">
    <source>
        <dbReference type="ARBA" id="ARBA00022705"/>
    </source>
</evidence>
<accession>A0A0G1I227</accession>
<keyword evidence="6 9" id="KW-0235">DNA replication</keyword>
<dbReference type="PANTHER" id="PTHR30478:SF0">
    <property type="entry name" value="BETA SLIDING CLAMP"/>
    <property type="match status" value="1"/>
</dbReference>
<feature type="domain" description="DNA polymerase III beta sliding clamp C-terminal" evidence="12">
    <location>
        <begin position="242"/>
        <end position="361"/>
    </location>
</feature>
<evidence type="ECO:0000256" key="5">
    <source>
        <dbReference type="ARBA" id="ARBA00022695"/>
    </source>
</evidence>
<dbReference type="GO" id="GO:0009360">
    <property type="term" value="C:DNA polymerase III complex"/>
    <property type="evidence" value="ECO:0007669"/>
    <property type="project" value="InterPro"/>
</dbReference>
<name>A0A0G1I227_UNCK3</name>
<dbReference type="NCBIfam" id="TIGR00663">
    <property type="entry name" value="dnan"/>
    <property type="match status" value="1"/>
</dbReference>
<dbReference type="PIRSF" id="PIRSF000804">
    <property type="entry name" value="DNA_pol_III_b"/>
    <property type="match status" value="1"/>
</dbReference>
<feature type="domain" description="DNA polymerase III beta sliding clamp central" evidence="11">
    <location>
        <begin position="128"/>
        <end position="239"/>
    </location>
</feature>
<dbReference type="InterPro" id="IPR001001">
    <property type="entry name" value="DNA_polIII_beta"/>
</dbReference>
<proteinExistence type="inferred from homology"/>
<evidence type="ECO:0000256" key="3">
    <source>
        <dbReference type="ARBA" id="ARBA00022490"/>
    </source>
</evidence>
<dbReference type="SUPFAM" id="SSF55979">
    <property type="entry name" value="DNA clamp"/>
    <property type="match status" value="3"/>
</dbReference>
<dbReference type="EMBL" id="LCIJ01000001">
    <property type="protein sequence ID" value="KKT53260.1"/>
    <property type="molecule type" value="Genomic_DNA"/>
</dbReference>
<dbReference type="GO" id="GO:0005737">
    <property type="term" value="C:cytoplasm"/>
    <property type="evidence" value="ECO:0007669"/>
    <property type="project" value="UniProtKB-SubCell"/>
</dbReference>
<comment type="similarity">
    <text evidence="2 9">Belongs to the beta sliding clamp family.</text>
</comment>
<dbReference type="Gene3D" id="3.70.10.10">
    <property type="match status" value="1"/>
</dbReference>
<dbReference type="InterPro" id="IPR022635">
    <property type="entry name" value="DNA_polIII_beta_C"/>
</dbReference>
<dbReference type="Gene3D" id="3.10.150.10">
    <property type="entry name" value="DNA Polymerase III, subunit A, domain 2"/>
    <property type="match status" value="1"/>
</dbReference>
<evidence type="ECO:0000313" key="13">
    <source>
        <dbReference type="EMBL" id="KKT53260.1"/>
    </source>
</evidence>
<evidence type="ECO:0000256" key="9">
    <source>
        <dbReference type="PIRNR" id="PIRNR000804"/>
    </source>
</evidence>
<keyword evidence="4 9" id="KW-0808">Transferase</keyword>
<dbReference type="InterPro" id="IPR022634">
    <property type="entry name" value="DNA_polIII_beta_N"/>
</dbReference>
<dbReference type="GO" id="GO:0008408">
    <property type="term" value="F:3'-5' exonuclease activity"/>
    <property type="evidence" value="ECO:0007669"/>
    <property type="project" value="InterPro"/>
</dbReference>
<dbReference type="AlphaFoldDB" id="A0A0G1I227"/>
<dbReference type="GO" id="GO:0003887">
    <property type="term" value="F:DNA-directed DNA polymerase activity"/>
    <property type="evidence" value="ECO:0007669"/>
    <property type="project" value="UniProtKB-UniRule"/>
</dbReference>
<keyword evidence="7 9" id="KW-0239">DNA-directed DNA polymerase</keyword>
<keyword evidence="3 9" id="KW-0963">Cytoplasm</keyword>
<dbReference type="CDD" id="cd00140">
    <property type="entry name" value="beta_clamp"/>
    <property type="match status" value="1"/>
</dbReference>
<dbReference type="GO" id="GO:0003677">
    <property type="term" value="F:DNA binding"/>
    <property type="evidence" value="ECO:0007669"/>
    <property type="project" value="UniProtKB-UniRule"/>
</dbReference>
<dbReference type="PATRIC" id="fig|1620410.3.peg.16"/>
<dbReference type="Proteomes" id="UP000034752">
    <property type="component" value="Unassembled WGS sequence"/>
</dbReference>
<gene>
    <name evidence="13" type="ORF">VE96_C0001G0015</name>
</gene>
<evidence type="ECO:0000256" key="7">
    <source>
        <dbReference type="ARBA" id="ARBA00022932"/>
    </source>
</evidence>
<reference evidence="13 14" key="1">
    <citation type="journal article" date="2015" name="Nature">
        <title>rRNA introns, odd ribosomes, and small enigmatic genomes across a large radiation of phyla.</title>
        <authorList>
            <person name="Brown C.T."/>
            <person name="Hug L.A."/>
            <person name="Thomas B.C."/>
            <person name="Sharon I."/>
            <person name="Castelle C.J."/>
            <person name="Singh A."/>
            <person name="Wilkins M.J."/>
            <person name="Williams K.H."/>
            <person name="Banfield J.F."/>
        </authorList>
    </citation>
    <scope>NUCLEOTIDE SEQUENCE [LARGE SCALE GENOMIC DNA]</scope>
</reference>
<evidence type="ECO:0000259" key="12">
    <source>
        <dbReference type="Pfam" id="PF02768"/>
    </source>
</evidence>
<feature type="domain" description="DNA polymerase III beta sliding clamp N-terminal" evidence="10">
    <location>
        <begin position="1"/>
        <end position="118"/>
    </location>
</feature>
<dbReference type="Pfam" id="PF02767">
    <property type="entry name" value="DNA_pol3_beta_2"/>
    <property type="match status" value="1"/>
</dbReference>
<evidence type="ECO:0000259" key="11">
    <source>
        <dbReference type="Pfam" id="PF02767"/>
    </source>
</evidence>
<dbReference type="InterPro" id="IPR046938">
    <property type="entry name" value="DNA_clamp_sf"/>
</dbReference>
<evidence type="ECO:0000256" key="2">
    <source>
        <dbReference type="ARBA" id="ARBA00010752"/>
    </source>
</evidence>
<dbReference type="GO" id="GO:0006271">
    <property type="term" value="P:DNA strand elongation involved in DNA replication"/>
    <property type="evidence" value="ECO:0007669"/>
    <property type="project" value="TreeGrafter"/>
</dbReference>
<evidence type="ECO:0000259" key="10">
    <source>
        <dbReference type="Pfam" id="PF00712"/>
    </source>
</evidence>
<protein>
    <recommendedName>
        <fullName evidence="9">Beta sliding clamp</fullName>
    </recommendedName>
</protein>
<evidence type="ECO:0000313" key="14">
    <source>
        <dbReference type="Proteomes" id="UP000034752"/>
    </source>
</evidence>
<evidence type="ECO:0000256" key="8">
    <source>
        <dbReference type="ARBA" id="ARBA00023125"/>
    </source>
</evidence>
<dbReference type="PANTHER" id="PTHR30478">
    <property type="entry name" value="DNA POLYMERASE III SUBUNIT BETA"/>
    <property type="match status" value="1"/>
</dbReference>
<organism evidence="13 14">
    <name type="scientific">candidate division Kazan bacterium GW2011_GWA1_44_22</name>
    <dbReference type="NCBI Taxonomy" id="1620410"/>
    <lineage>
        <taxon>Bacteria</taxon>
        <taxon>Bacteria division Kazan-3B-28</taxon>
    </lineage>
</organism>
<evidence type="ECO:0000256" key="4">
    <source>
        <dbReference type="ARBA" id="ARBA00022679"/>
    </source>
</evidence>
<keyword evidence="8" id="KW-0238">DNA-binding</keyword>
<keyword evidence="5 9" id="KW-0548">Nucleotidyltransferase</keyword>
<comment type="subcellular location">
    <subcellularLocation>
        <location evidence="1 9">Cytoplasm</location>
    </subcellularLocation>
</comment>
<dbReference type="Pfam" id="PF00712">
    <property type="entry name" value="DNA_pol3_beta"/>
    <property type="match status" value="1"/>
</dbReference>
<evidence type="ECO:0000256" key="1">
    <source>
        <dbReference type="ARBA" id="ARBA00004496"/>
    </source>
</evidence>
<comment type="caution">
    <text evidence="13">The sequence shown here is derived from an EMBL/GenBank/DDBJ whole genome shotgun (WGS) entry which is preliminary data.</text>
</comment>
<comment type="function">
    <text evidence="9">Confers DNA tethering and processivity to DNA polymerases and other proteins. Acts as a clamp, forming a ring around DNA (a reaction catalyzed by the clamp-loading complex) which diffuses in an ATP-independent manner freely and bidirectionally along dsDNA. Initially characterized for its ability to contact the catalytic subunit of DNA polymerase III (Pol III), a complex, multichain enzyme responsible for most of the replicative synthesis in bacteria; Pol III exhibits 3'-5' exonuclease proofreading activity. The beta chain is required for initiation of replication as well as for processivity of DNA replication.</text>
</comment>
<dbReference type="SMART" id="SM00480">
    <property type="entry name" value="POL3Bc"/>
    <property type="match status" value="1"/>
</dbReference>